<dbReference type="GO" id="GO:0022857">
    <property type="term" value="F:transmembrane transporter activity"/>
    <property type="evidence" value="ECO:0007669"/>
    <property type="project" value="InterPro"/>
</dbReference>
<dbReference type="InterPro" id="IPR035906">
    <property type="entry name" value="MetI-like_sf"/>
</dbReference>
<dbReference type="InterPro" id="IPR000515">
    <property type="entry name" value="MetI-like"/>
</dbReference>
<sequence length="243" mass="25028">MTEAVADYLTLVGFGPTGWGAALLAATATTLAVAATGFVLGIAIGVAVAAAKCSGSTPLRLAGDAYTTVLRGVPDLLVIYLFYFGGSAALGAIGGLFGAEGFVGMPAFATGAAAIGVVSGAYQAEVLRGAWYAVSRGEIEAARSVGMRGATLLRRIVAPLVLRHALPGLGNTWQLVLKESALVSVTGLVELLRQAQVGAGSTRRPFEFYVTALAIYLAITWVSSRLTGRLERRAMRGVRRAAP</sequence>
<feature type="transmembrane region" description="Helical" evidence="9">
    <location>
        <begin position="77"/>
        <end position="99"/>
    </location>
</feature>
<dbReference type="InterPro" id="IPR010065">
    <property type="entry name" value="AA_ABC_transptr_permease_3TM"/>
</dbReference>
<dbReference type="RefSeq" id="WP_126537856.1">
    <property type="nucleotide sequence ID" value="NZ_BSPM01000009.1"/>
</dbReference>
<organism evidence="11 12">
    <name type="scientific">Oharaeibacter diazotrophicus</name>
    <dbReference type="NCBI Taxonomy" id="1920512"/>
    <lineage>
        <taxon>Bacteria</taxon>
        <taxon>Pseudomonadati</taxon>
        <taxon>Pseudomonadota</taxon>
        <taxon>Alphaproteobacteria</taxon>
        <taxon>Hyphomicrobiales</taxon>
        <taxon>Pleomorphomonadaceae</taxon>
        <taxon>Oharaeibacter</taxon>
    </lineage>
</organism>
<comment type="caution">
    <text evidence="11">The sequence shown here is derived from an EMBL/GenBank/DDBJ whole genome shotgun (WGS) entry which is preliminary data.</text>
</comment>
<dbReference type="PANTHER" id="PTHR30133:SF2">
    <property type="entry name" value="ARGININE ABC TRANSPORTER PERMEASE PROTEIN ARTQ"/>
    <property type="match status" value="1"/>
</dbReference>
<reference evidence="11 12" key="1">
    <citation type="submission" date="2019-03" db="EMBL/GenBank/DDBJ databases">
        <title>Genomic Encyclopedia of Type Strains, Phase IV (KMG-IV): sequencing the most valuable type-strain genomes for metagenomic binning, comparative biology and taxonomic classification.</title>
        <authorList>
            <person name="Goeker M."/>
        </authorList>
    </citation>
    <scope>NUCLEOTIDE SEQUENCE [LARGE SCALE GENOMIC DNA]</scope>
    <source>
        <strain evidence="11 12">DSM 102969</strain>
    </source>
</reference>
<dbReference type="Pfam" id="PF00528">
    <property type="entry name" value="BPD_transp_1"/>
    <property type="match status" value="1"/>
</dbReference>
<keyword evidence="8 9" id="KW-0472">Membrane</keyword>
<keyword evidence="6 9" id="KW-0812">Transmembrane</keyword>
<dbReference type="Gene3D" id="1.10.3720.10">
    <property type="entry name" value="MetI-like"/>
    <property type="match status" value="1"/>
</dbReference>
<feature type="transmembrane region" description="Helical" evidence="9">
    <location>
        <begin position="20"/>
        <end position="51"/>
    </location>
</feature>
<dbReference type="NCBIfam" id="TIGR01726">
    <property type="entry name" value="HEQRo_perm_3TM"/>
    <property type="match status" value="1"/>
</dbReference>
<feature type="domain" description="ABC transmembrane type-1" evidence="10">
    <location>
        <begin position="27"/>
        <end position="227"/>
    </location>
</feature>
<gene>
    <name evidence="11" type="ORF">EDD54_3104</name>
</gene>
<keyword evidence="7 9" id="KW-1133">Transmembrane helix</keyword>
<dbReference type="AlphaFoldDB" id="A0A4V3CVN1"/>
<keyword evidence="12" id="KW-1185">Reference proteome</keyword>
<evidence type="ECO:0000256" key="8">
    <source>
        <dbReference type="ARBA" id="ARBA00023136"/>
    </source>
</evidence>
<evidence type="ECO:0000256" key="3">
    <source>
        <dbReference type="ARBA" id="ARBA00022448"/>
    </source>
</evidence>
<evidence type="ECO:0000313" key="12">
    <source>
        <dbReference type="Proteomes" id="UP000294547"/>
    </source>
</evidence>
<comment type="subcellular location">
    <subcellularLocation>
        <location evidence="1">Cell inner membrane</location>
        <topology evidence="1">Multi-pass membrane protein</topology>
    </subcellularLocation>
    <subcellularLocation>
        <location evidence="9">Cell membrane</location>
        <topology evidence="9">Multi-pass membrane protein</topology>
    </subcellularLocation>
</comment>
<protein>
    <submittedName>
        <fullName evidence="11">Amino acid ABC transporter membrane protein 1 (PAAT family)</fullName>
    </submittedName>
</protein>
<keyword evidence="5" id="KW-0997">Cell inner membrane</keyword>
<keyword evidence="4" id="KW-1003">Cell membrane</keyword>
<dbReference type="GO" id="GO:0043190">
    <property type="term" value="C:ATP-binding cassette (ABC) transporter complex"/>
    <property type="evidence" value="ECO:0007669"/>
    <property type="project" value="InterPro"/>
</dbReference>
<dbReference type="Proteomes" id="UP000294547">
    <property type="component" value="Unassembled WGS sequence"/>
</dbReference>
<evidence type="ECO:0000256" key="1">
    <source>
        <dbReference type="ARBA" id="ARBA00004429"/>
    </source>
</evidence>
<evidence type="ECO:0000256" key="4">
    <source>
        <dbReference type="ARBA" id="ARBA00022475"/>
    </source>
</evidence>
<evidence type="ECO:0000256" key="5">
    <source>
        <dbReference type="ARBA" id="ARBA00022519"/>
    </source>
</evidence>
<dbReference type="SUPFAM" id="SSF161098">
    <property type="entry name" value="MetI-like"/>
    <property type="match status" value="1"/>
</dbReference>
<evidence type="ECO:0000256" key="6">
    <source>
        <dbReference type="ARBA" id="ARBA00022692"/>
    </source>
</evidence>
<dbReference type="OrthoDB" id="9815029at2"/>
<proteinExistence type="inferred from homology"/>
<evidence type="ECO:0000256" key="9">
    <source>
        <dbReference type="RuleBase" id="RU363032"/>
    </source>
</evidence>
<dbReference type="EMBL" id="SNXY01000009">
    <property type="protein sequence ID" value="TDP83148.1"/>
    <property type="molecule type" value="Genomic_DNA"/>
</dbReference>
<dbReference type="PROSITE" id="PS50928">
    <property type="entry name" value="ABC_TM1"/>
    <property type="match status" value="1"/>
</dbReference>
<name>A0A4V3CVN1_9HYPH</name>
<accession>A0A4V3CVN1</accession>
<evidence type="ECO:0000256" key="2">
    <source>
        <dbReference type="ARBA" id="ARBA00010072"/>
    </source>
</evidence>
<evidence type="ECO:0000256" key="7">
    <source>
        <dbReference type="ARBA" id="ARBA00022989"/>
    </source>
</evidence>
<dbReference type="CDD" id="cd06261">
    <property type="entry name" value="TM_PBP2"/>
    <property type="match status" value="1"/>
</dbReference>
<evidence type="ECO:0000313" key="11">
    <source>
        <dbReference type="EMBL" id="TDP83148.1"/>
    </source>
</evidence>
<dbReference type="PANTHER" id="PTHR30133">
    <property type="entry name" value="CATIONIC AMINO ACID TRANSPORTER, MEMBRANE COMPONENT"/>
    <property type="match status" value="1"/>
</dbReference>
<dbReference type="InterPro" id="IPR051613">
    <property type="entry name" value="ABC_transp_permease_HisMQ"/>
</dbReference>
<comment type="similarity">
    <text evidence="2">Belongs to the binding-protein-dependent transport system permease family. HisMQ subfamily.</text>
</comment>
<feature type="transmembrane region" description="Helical" evidence="9">
    <location>
        <begin position="208"/>
        <end position="226"/>
    </location>
</feature>
<evidence type="ECO:0000259" key="10">
    <source>
        <dbReference type="PROSITE" id="PS50928"/>
    </source>
</evidence>
<keyword evidence="3 9" id="KW-0813">Transport</keyword>